<comment type="caution">
    <text evidence="1">The sequence shown here is derived from an EMBL/GenBank/DDBJ whole genome shotgun (WGS) entry which is preliminary data.</text>
</comment>
<dbReference type="InterPro" id="IPR032710">
    <property type="entry name" value="NTF2-like_dom_sf"/>
</dbReference>
<evidence type="ECO:0000313" key="1">
    <source>
        <dbReference type="EMBL" id="TDH59573.1"/>
    </source>
</evidence>
<dbReference type="Proteomes" id="UP000295096">
    <property type="component" value="Unassembled WGS sequence"/>
</dbReference>
<organism evidence="1 2">
    <name type="scientific">Dankookia rubra</name>
    <dbReference type="NCBI Taxonomy" id="1442381"/>
    <lineage>
        <taxon>Bacteria</taxon>
        <taxon>Pseudomonadati</taxon>
        <taxon>Pseudomonadota</taxon>
        <taxon>Alphaproteobacteria</taxon>
        <taxon>Acetobacterales</taxon>
        <taxon>Roseomonadaceae</taxon>
        <taxon>Dankookia</taxon>
    </lineage>
</organism>
<dbReference type="RefSeq" id="WP_133291630.1">
    <property type="nucleotide sequence ID" value="NZ_SMSJ01000061.1"/>
</dbReference>
<keyword evidence="2" id="KW-1185">Reference proteome</keyword>
<dbReference type="SUPFAM" id="SSF54427">
    <property type="entry name" value="NTF2-like"/>
    <property type="match status" value="1"/>
</dbReference>
<protein>
    <submittedName>
        <fullName evidence="1">Uncharacterized protein</fullName>
    </submittedName>
</protein>
<dbReference type="AlphaFoldDB" id="A0A4R5QA81"/>
<sequence length="153" mass="16039">MIRIPNLTFLALLDRVQAHLQRWARGRASLAPRAYAADASGVVSVLAFPLPHDDAGREALGAILELEMQNREAVMVVLALPSQATPMTYGELAEGAQEVLLLDGRALAGAPGGAGHATRILAVERRPDGRIARLIASSDPTMADAGPVAAAKM</sequence>
<accession>A0A4R5QA81</accession>
<gene>
    <name evidence="1" type="ORF">E2C06_26680</name>
</gene>
<proteinExistence type="predicted"/>
<dbReference type="EMBL" id="SMSJ01000061">
    <property type="protein sequence ID" value="TDH59573.1"/>
    <property type="molecule type" value="Genomic_DNA"/>
</dbReference>
<name>A0A4R5QA81_9PROT</name>
<reference evidence="1 2" key="1">
    <citation type="journal article" date="2016" name="J. Microbiol.">
        <title>Dankookia rubra gen. nov., sp. nov., an alphaproteobacterium isolated from sediment of a shallow stream.</title>
        <authorList>
            <person name="Kim W.H."/>
            <person name="Kim D.H."/>
            <person name="Kang K."/>
            <person name="Ahn T.Y."/>
        </authorList>
    </citation>
    <scope>NUCLEOTIDE SEQUENCE [LARGE SCALE GENOMIC DNA]</scope>
    <source>
        <strain evidence="1 2">JCM30602</strain>
    </source>
</reference>
<evidence type="ECO:0000313" key="2">
    <source>
        <dbReference type="Proteomes" id="UP000295096"/>
    </source>
</evidence>